<dbReference type="AlphaFoldDB" id="A0A679HCD1"/>
<proteinExistence type="predicted"/>
<evidence type="ECO:0000256" key="1">
    <source>
        <dbReference type="SAM" id="SignalP"/>
    </source>
</evidence>
<feature type="chain" id="PRO_5025646369" description="Lipoprotein" evidence="1">
    <location>
        <begin position="24"/>
        <end position="235"/>
    </location>
</feature>
<dbReference type="EMBL" id="AP022660">
    <property type="protein sequence ID" value="BCA52279.1"/>
    <property type="molecule type" value="Genomic_DNA"/>
</dbReference>
<evidence type="ECO:0000313" key="3">
    <source>
        <dbReference type="Proteomes" id="UP000500882"/>
    </source>
</evidence>
<sequence>MKNKITKSLLVILLSILCFSCEKEEFYSCNPKADQWVKDNLNEIRTMTRKEWINIDDVIYQKAAFTAFTTKQRHDLWVRKFDEILTLDLTEQEQSHLLLMNDVVKNSPQWFDDNSIEECRDQMDLFIYKWVEVAKDSLCWTDQDIYYFIGTPEGIKRDINGRITKVTLMHSTKELTPGEGYGNVCNCGTDSEYLLKCPGIAGYECKVTNECTLSEKGCGAWWIDVCWGECRKAKV</sequence>
<name>A0A679HCD1_BACT4</name>
<organism evidence="2 3">
    <name type="scientific">Bacteroides thetaiotaomicron</name>
    <dbReference type="NCBI Taxonomy" id="818"/>
    <lineage>
        <taxon>Bacteria</taxon>
        <taxon>Pseudomonadati</taxon>
        <taxon>Bacteroidota</taxon>
        <taxon>Bacteroidia</taxon>
        <taxon>Bacteroidales</taxon>
        <taxon>Bacteroidaceae</taxon>
        <taxon>Bacteroides</taxon>
    </lineage>
</organism>
<accession>A0A679HCD1</accession>
<dbReference type="RefSeq" id="WP_172556954.1">
    <property type="nucleotide sequence ID" value="NZ_AP022660.1"/>
</dbReference>
<keyword evidence="1" id="KW-0732">Signal</keyword>
<feature type="signal peptide" evidence="1">
    <location>
        <begin position="1"/>
        <end position="23"/>
    </location>
</feature>
<dbReference type="Proteomes" id="UP000500882">
    <property type="component" value="Chromosome"/>
</dbReference>
<protein>
    <recommendedName>
        <fullName evidence="4">Lipoprotein</fullName>
    </recommendedName>
</protein>
<evidence type="ECO:0000313" key="2">
    <source>
        <dbReference type="EMBL" id="BCA52279.1"/>
    </source>
</evidence>
<gene>
    <name evidence="2" type="ORF">BatF92_42210</name>
</gene>
<dbReference type="NCBIfam" id="NF033852">
    <property type="entry name" value="fulvocin_rel"/>
    <property type="match status" value="1"/>
</dbReference>
<reference evidence="2 3" key="1">
    <citation type="submission" date="2020-02" db="EMBL/GenBank/DDBJ databases">
        <title>Whole-genome sequencing and comparative analysis of the genomes of Bacteroides thetaiotaomicron and Escherichia coli isolated from a healthy resident in Vietnam.</title>
        <authorList>
            <person name="Mohsin M."/>
            <person name="Tanaka K."/>
            <person name="Kawahara R."/>
            <person name="Kondo S."/>
            <person name="Noguchi H."/>
            <person name="Motooka D."/>
            <person name="Nakamura S."/>
            <person name="Khong D.T."/>
            <person name="Nguyen T.N."/>
            <person name="Tran H.T."/>
            <person name="Yamamoto Y."/>
        </authorList>
    </citation>
    <scope>NUCLEOTIDE SEQUENCE [LARGE SCALE GENOMIC DNA]</scope>
    <source>
        <strain evidence="2 3">F9-2</strain>
    </source>
</reference>
<evidence type="ECO:0008006" key="4">
    <source>
        <dbReference type="Google" id="ProtNLM"/>
    </source>
</evidence>